<proteinExistence type="predicted"/>
<sequence length="227" mass="23692">MSGALSNVFGGGNILGLALNMVSLAFPPLAVANSLSNLLSQSIGQAFNKAIDTLVQQFGMPKFVGEMVKNLAGETLGNQMKPSSPDVDAAVAGDPGVQDWMGKFVEDLASSIVESARQGLDSKEARGKEGKRTTGSWLQAIAMAMGSIAGDKAAQMVELSQKMADLNAAGKKIGKNDTNAQQENARAFSETQSLFQATSQEFSILQNTFANAIKSIGEGLTAMGRKG</sequence>
<name>A0ABX0HP00_9BURK</name>
<accession>A0ABX0HP00</accession>
<dbReference type="EMBL" id="JAAOCD010000001">
    <property type="protein sequence ID" value="NHK96797.1"/>
    <property type="molecule type" value="Genomic_DNA"/>
</dbReference>
<dbReference type="RefSeq" id="WP_009857248.1">
    <property type="nucleotide sequence ID" value="NZ_JAAOCD010000001.1"/>
</dbReference>
<organism evidence="1 2">
    <name type="scientific">Rubrivivax benzoatilyticus</name>
    <dbReference type="NCBI Taxonomy" id="316997"/>
    <lineage>
        <taxon>Bacteria</taxon>
        <taxon>Pseudomonadati</taxon>
        <taxon>Pseudomonadota</taxon>
        <taxon>Betaproteobacteria</taxon>
        <taxon>Burkholderiales</taxon>
        <taxon>Sphaerotilaceae</taxon>
        <taxon>Rubrivivax</taxon>
    </lineage>
</organism>
<reference evidence="1 2" key="1">
    <citation type="submission" date="2020-03" db="EMBL/GenBank/DDBJ databases">
        <title>Rubrivivax benzoatilyticus JA2 (sequenced after 10 years sub-culturing).</title>
        <authorList>
            <person name="Gupta D."/>
            <person name="Chintalapati S."/>
            <person name="Chintalapati V.R."/>
        </authorList>
    </citation>
    <scope>NUCLEOTIDE SEQUENCE [LARGE SCALE GENOMIC DNA]</scope>
    <source>
        <strain evidence="1 2">JA2-Mal</strain>
    </source>
</reference>
<comment type="caution">
    <text evidence="1">The sequence shown here is derived from an EMBL/GenBank/DDBJ whole genome shotgun (WGS) entry which is preliminary data.</text>
</comment>
<evidence type="ECO:0000313" key="1">
    <source>
        <dbReference type="EMBL" id="NHK96797.1"/>
    </source>
</evidence>
<gene>
    <name evidence="1" type="ORF">G7087_00245</name>
</gene>
<keyword evidence="2" id="KW-1185">Reference proteome</keyword>
<protein>
    <submittedName>
        <fullName evidence="1">Uncharacterized protein</fullName>
    </submittedName>
</protein>
<evidence type="ECO:0000313" key="2">
    <source>
        <dbReference type="Proteomes" id="UP000802098"/>
    </source>
</evidence>
<dbReference type="Proteomes" id="UP000802098">
    <property type="component" value="Unassembled WGS sequence"/>
</dbReference>